<feature type="compositionally biased region" description="Basic and acidic residues" evidence="1">
    <location>
        <begin position="1"/>
        <end position="21"/>
    </location>
</feature>
<sequence>MAAASFDREPGLVETGERPQPEGHPGAVGPNGPSKPDRILALTGLEGAGQLPAKVGGTAGTKVLVLKGRELFILEKRRFWQ</sequence>
<evidence type="ECO:0000256" key="1">
    <source>
        <dbReference type="SAM" id="MobiDB-lite"/>
    </source>
</evidence>
<gene>
    <name evidence="2" type="ORF">SAMN05660235_00637</name>
</gene>
<name>A0A1G7ITI6_9FIRM</name>
<evidence type="ECO:0000313" key="3">
    <source>
        <dbReference type="Proteomes" id="UP000243333"/>
    </source>
</evidence>
<evidence type="ECO:0000313" key="2">
    <source>
        <dbReference type="EMBL" id="SDF15908.1"/>
    </source>
</evidence>
<feature type="region of interest" description="Disordered" evidence="1">
    <location>
        <begin position="1"/>
        <end position="39"/>
    </location>
</feature>
<organism evidence="2 3">
    <name type="scientific">Sporolituus thermophilus DSM 23256</name>
    <dbReference type="NCBI Taxonomy" id="1123285"/>
    <lineage>
        <taxon>Bacteria</taxon>
        <taxon>Bacillati</taxon>
        <taxon>Bacillota</taxon>
        <taxon>Negativicutes</taxon>
        <taxon>Selenomonadales</taxon>
        <taxon>Sporomusaceae</taxon>
        <taxon>Sporolituus</taxon>
    </lineage>
</organism>
<keyword evidence="3" id="KW-1185">Reference proteome</keyword>
<proteinExistence type="predicted"/>
<protein>
    <submittedName>
        <fullName evidence="2">Uncharacterized protein</fullName>
    </submittedName>
</protein>
<dbReference type="Proteomes" id="UP000243333">
    <property type="component" value="Unassembled WGS sequence"/>
</dbReference>
<reference evidence="3" key="1">
    <citation type="submission" date="2016-10" db="EMBL/GenBank/DDBJ databases">
        <authorList>
            <person name="Varghese N."/>
            <person name="Submissions S."/>
        </authorList>
    </citation>
    <scope>NUCLEOTIDE SEQUENCE [LARGE SCALE GENOMIC DNA]</scope>
    <source>
        <strain evidence="3">DSM 23256</strain>
    </source>
</reference>
<dbReference type="STRING" id="1123285.SAMN05660235_00637"/>
<dbReference type="EMBL" id="FNBU01000003">
    <property type="protein sequence ID" value="SDF15908.1"/>
    <property type="molecule type" value="Genomic_DNA"/>
</dbReference>
<dbReference type="AlphaFoldDB" id="A0A1G7ITI6"/>
<accession>A0A1G7ITI6</accession>